<dbReference type="InterPro" id="IPR036388">
    <property type="entry name" value="WH-like_DNA-bd_sf"/>
</dbReference>
<dbReference type="EnsemblBacteria" id="ACZ18572">
    <property type="protein sequence ID" value="ACZ18572"/>
    <property type="gene ID" value="Taci_0335"/>
</dbReference>
<dbReference type="AlphaFoldDB" id="D1B8G9"/>
<dbReference type="PRINTS" id="PR00035">
    <property type="entry name" value="HTHGNTR"/>
</dbReference>
<dbReference type="PANTHER" id="PTHR43537">
    <property type="entry name" value="TRANSCRIPTIONAL REGULATOR, GNTR FAMILY"/>
    <property type="match status" value="1"/>
</dbReference>
<dbReference type="SUPFAM" id="SSF46785">
    <property type="entry name" value="Winged helix' DNA-binding domain"/>
    <property type="match status" value="1"/>
</dbReference>
<feature type="domain" description="HTH gntR-type" evidence="4">
    <location>
        <begin position="14"/>
        <end position="81"/>
    </location>
</feature>
<proteinExistence type="predicted"/>
<dbReference type="HOGENOM" id="CLU_017584_5_1_0"/>
<evidence type="ECO:0000313" key="6">
    <source>
        <dbReference type="Proteomes" id="UP000002030"/>
    </source>
</evidence>
<keyword evidence="1" id="KW-0805">Transcription regulation</keyword>
<evidence type="ECO:0000256" key="3">
    <source>
        <dbReference type="ARBA" id="ARBA00023163"/>
    </source>
</evidence>
<keyword evidence="6" id="KW-1185">Reference proteome</keyword>
<keyword evidence="2" id="KW-0238">DNA-binding</keyword>
<dbReference type="OrthoDB" id="9781630at2"/>
<dbReference type="SMART" id="SM00895">
    <property type="entry name" value="FCD"/>
    <property type="match status" value="1"/>
</dbReference>
<dbReference type="InterPro" id="IPR008920">
    <property type="entry name" value="TF_FadR/GntR_C"/>
</dbReference>
<dbReference type="InterPro" id="IPR036390">
    <property type="entry name" value="WH_DNA-bd_sf"/>
</dbReference>
<dbReference type="KEGG" id="tai:Taci_0335"/>
<dbReference type="SUPFAM" id="SSF48008">
    <property type="entry name" value="GntR ligand-binding domain-like"/>
    <property type="match status" value="1"/>
</dbReference>
<dbReference type="RefSeq" id="WP_012869088.1">
    <property type="nucleotide sequence ID" value="NC_013522.1"/>
</dbReference>
<dbReference type="GO" id="GO:0003700">
    <property type="term" value="F:DNA-binding transcription factor activity"/>
    <property type="evidence" value="ECO:0007669"/>
    <property type="project" value="InterPro"/>
</dbReference>
<reference evidence="5 6" key="1">
    <citation type="journal article" date="2009" name="Stand. Genomic Sci.">
        <title>Complete genome sequence of Thermanaerovibrio acidaminovorans type strain (Su883).</title>
        <authorList>
            <person name="Chovatia M."/>
            <person name="Sikorski J."/>
            <person name="Schroder M."/>
            <person name="Lapidus A."/>
            <person name="Nolan M."/>
            <person name="Tice H."/>
            <person name="Glavina Del Rio T."/>
            <person name="Copeland A."/>
            <person name="Cheng J.F."/>
            <person name="Lucas S."/>
            <person name="Chen F."/>
            <person name="Bruce D."/>
            <person name="Goodwin L."/>
            <person name="Pitluck S."/>
            <person name="Ivanova N."/>
            <person name="Mavromatis K."/>
            <person name="Ovchinnikova G."/>
            <person name="Pati A."/>
            <person name="Chen A."/>
            <person name="Palaniappan K."/>
            <person name="Land M."/>
            <person name="Hauser L."/>
            <person name="Chang Y.J."/>
            <person name="Jeffries C.D."/>
            <person name="Chain P."/>
            <person name="Saunders E."/>
            <person name="Detter J.C."/>
            <person name="Brettin T."/>
            <person name="Rohde M."/>
            <person name="Goker M."/>
            <person name="Spring S."/>
            <person name="Bristow J."/>
            <person name="Markowitz V."/>
            <person name="Hugenholtz P."/>
            <person name="Kyrpides N.C."/>
            <person name="Klenk H.P."/>
            <person name="Eisen J.A."/>
        </authorList>
    </citation>
    <scope>NUCLEOTIDE SEQUENCE [LARGE SCALE GENOMIC DNA]</scope>
    <source>
        <strain evidence="6">ATCC 49978 / DSM 6589 / Su883</strain>
    </source>
</reference>
<dbReference type="InterPro" id="IPR000524">
    <property type="entry name" value="Tscrpt_reg_HTH_GntR"/>
</dbReference>
<dbReference type="InterPro" id="IPR011711">
    <property type="entry name" value="GntR_C"/>
</dbReference>
<dbReference type="Gene3D" id="1.10.10.10">
    <property type="entry name" value="Winged helix-like DNA-binding domain superfamily/Winged helix DNA-binding domain"/>
    <property type="match status" value="1"/>
</dbReference>
<evidence type="ECO:0000259" key="4">
    <source>
        <dbReference type="PROSITE" id="PS50949"/>
    </source>
</evidence>
<evidence type="ECO:0000313" key="5">
    <source>
        <dbReference type="EMBL" id="ACZ18572.1"/>
    </source>
</evidence>
<dbReference type="STRING" id="525903.Taci_0335"/>
<dbReference type="SMART" id="SM00345">
    <property type="entry name" value="HTH_GNTR"/>
    <property type="match status" value="1"/>
</dbReference>
<evidence type="ECO:0000256" key="1">
    <source>
        <dbReference type="ARBA" id="ARBA00023015"/>
    </source>
</evidence>
<dbReference type="Pfam" id="PF07729">
    <property type="entry name" value="FCD"/>
    <property type="match status" value="1"/>
</dbReference>
<sequence length="232" mass="26627">METGLKSIDPSLMVPIRDVVYENLRQAILDGAMQPGERLVEGELSEKLNVSRMPIREAIRKLEAEGLVEHIPRRGVVVKGFSEEDIIEIYTLREALEALAAVQAVRRATREDIRQIEVAMMEVERLASMGDQADPREVFEANHRFSQLIIEACHMPRLIQIVSTYMGYLERFRRVTMGDPSRREVVIREHRMIFQAIKDGDEARAEALTREHVRGGLEAYLRSFRGRGRSSR</sequence>
<name>D1B8G9_THEAS</name>
<dbReference type="Proteomes" id="UP000002030">
    <property type="component" value="Chromosome"/>
</dbReference>
<dbReference type="EMBL" id="CP001818">
    <property type="protein sequence ID" value="ACZ18572.1"/>
    <property type="molecule type" value="Genomic_DNA"/>
</dbReference>
<accession>D1B8G9</accession>
<dbReference type="Pfam" id="PF00392">
    <property type="entry name" value="GntR"/>
    <property type="match status" value="1"/>
</dbReference>
<keyword evidence="3" id="KW-0804">Transcription</keyword>
<protein>
    <submittedName>
        <fullName evidence="5">Transcriptional regulator, GntR family</fullName>
    </submittedName>
</protein>
<organism evidence="5 6">
    <name type="scientific">Thermanaerovibrio acidaminovorans (strain ATCC 49978 / DSM 6589 / Su883)</name>
    <name type="common">Selenomonas acidaminovorans</name>
    <dbReference type="NCBI Taxonomy" id="525903"/>
    <lineage>
        <taxon>Bacteria</taxon>
        <taxon>Thermotogati</taxon>
        <taxon>Synergistota</taxon>
        <taxon>Synergistia</taxon>
        <taxon>Synergistales</taxon>
        <taxon>Synergistaceae</taxon>
        <taxon>Thermanaerovibrio</taxon>
    </lineage>
</organism>
<dbReference type="GO" id="GO:0003677">
    <property type="term" value="F:DNA binding"/>
    <property type="evidence" value="ECO:0007669"/>
    <property type="project" value="UniProtKB-KW"/>
</dbReference>
<dbReference type="CDD" id="cd07377">
    <property type="entry name" value="WHTH_GntR"/>
    <property type="match status" value="1"/>
</dbReference>
<dbReference type="Gene3D" id="1.20.120.530">
    <property type="entry name" value="GntR ligand-binding domain-like"/>
    <property type="match status" value="1"/>
</dbReference>
<gene>
    <name evidence="5" type="ordered locus">Taci_0335</name>
</gene>
<dbReference type="eggNOG" id="COG1802">
    <property type="taxonomic scope" value="Bacteria"/>
</dbReference>
<dbReference type="PANTHER" id="PTHR43537:SF24">
    <property type="entry name" value="GLUCONATE OPERON TRANSCRIPTIONAL REPRESSOR"/>
    <property type="match status" value="1"/>
</dbReference>
<dbReference type="PROSITE" id="PS50949">
    <property type="entry name" value="HTH_GNTR"/>
    <property type="match status" value="1"/>
</dbReference>
<evidence type="ECO:0000256" key="2">
    <source>
        <dbReference type="ARBA" id="ARBA00023125"/>
    </source>
</evidence>